<evidence type="ECO:0000313" key="1">
    <source>
        <dbReference type="EMBL" id="KAK7274393.1"/>
    </source>
</evidence>
<evidence type="ECO:0000313" key="2">
    <source>
        <dbReference type="Proteomes" id="UP001372338"/>
    </source>
</evidence>
<protein>
    <submittedName>
        <fullName evidence="1">Uncharacterized protein</fullName>
    </submittedName>
</protein>
<name>A0AAN9FK78_CROPI</name>
<proteinExistence type="predicted"/>
<dbReference type="Proteomes" id="UP001372338">
    <property type="component" value="Unassembled WGS sequence"/>
</dbReference>
<dbReference type="EMBL" id="JAYWIO010000003">
    <property type="protein sequence ID" value="KAK7274393.1"/>
    <property type="molecule type" value="Genomic_DNA"/>
</dbReference>
<organism evidence="1 2">
    <name type="scientific">Crotalaria pallida</name>
    <name type="common">Smooth rattlebox</name>
    <name type="synonym">Crotalaria striata</name>
    <dbReference type="NCBI Taxonomy" id="3830"/>
    <lineage>
        <taxon>Eukaryota</taxon>
        <taxon>Viridiplantae</taxon>
        <taxon>Streptophyta</taxon>
        <taxon>Embryophyta</taxon>
        <taxon>Tracheophyta</taxon>
        <taxon>Spermatophyta</taxon>
        <taxon>Magnoliopsida</taxon>
        <taxon>eudicotyledons</taxon>
        <taxon>Gunneridae</taxon>
        <taxon>Pentapetalae</taxon>
        <taxon>rosids</taxon>
        <taxon>fabids</taxon>
        <taxon>Fabales</taxon>
        <taxon>Fabaceae</taxon>
        <taxon>Papilionoideae</taxon>
        <taxon>50 kb inversion clade</taxon>
        <taxon>genistoids sensu lato</taxon>
        <taxon>core genistoids</taxon>
        <taxon>Crotalarieae</taxon>
        <taxon>Crotalaria</taxon>
    </lineage>
</organism>
<dbReference type="AlphaFoldDB" id="A0AAN9FK78"/>
<accession>A0AAN9FK78</accession>
<reference evidence="1 2" key="1">
    <citation type="submission" date="2024-01" db="EMBL/GenBank/DDBJ databases">
        <title>The genomes of 5 underutilized Papilionoideae crops provide insights into root nodulation and disease resistanc.</title>
        <authorList>
            <person name="Yuan L."/>
        </authorList>
    </citation>
    <scope>NUCLEOTIDE SEQUENCE [LARGE SCALE GENOMIC DNA]</scope>
    <source>
        <strain evidence="1">ZHUSHIDOU_FW_LH</strain>
        <tissue evidence="1">Leaf</tissue>
    </source>
</reference>
<sequence length="104" mass="11963">MKALPLMLYSVKMTARCLERILTVTDFFQRTQAAHINGGSSLSVQNRDIHAELLKKAKRLNKLKEKDLGFSKFLEIYEAKIEQTKDEGTRGFVEANEVKDEWTT</sequence>
<comment type="caution">
    <text evidence="1">The sequence shown here is derived from an EMBL/GenBank/DDBJ whole genome shotgun (WGS) entry which is preliminary data.</text>
</comment>
<keyword evidence="2" id="KW-1185">Reference proteome</keyword>
<gene>
    <name evidence="1" type="ORF">RIF29_15478</name>
</gene>